<keyword evidence="2" id="KW-0413">Isomerase</keyword>
<dbReference type="PANTHER" id="PTHR43709">
    <property type="entry name" value="ACONITATE ISOMERASE-RELATED"/>
    <property type="match status" value="1"/>
</dbReference>
<organism evidence="4 5">
    <name type="scientific">Cordyceps fumosorosea (strain ARSEF 2679)</name>
    <name type="common">Isaria fumosorosea</name>
    <dbReference type="NCBI Taxonomy" id="1081104"/>
    <lineage>
        <taxon>Eukaryota</taxon>
        <taxon>Fungi</taxon>
        <taxon>Dikarya</taxon>
        <taxon>Ascomycota</taxon>
        <taxon>Pezizomycotina</taxon>
        <taxon>Sordariomycetes</taxon>
        <taxon>Hypocreomycetidae</taxon>
        <taxon>Hypocreales</taxon>
        <taxon>Cordycipitaceae</taxon>
        <taxon>Cordyceps</taxon>
    </lineage>
</organism>
<dbReference type="AlphaFoldDB" id="A0A167LS42"/>
<reference evidence="4 5" key="1">
    <citation type="journal article" date="2016" name="Genome Biol. Evol.">
        <title>Divergent and convergent evolution of fungal pathogenicity.</title>
        <authorList>
            <person name="Shang Y."/>
            <person name="Xiao G."/>
            <person name="Zheng P."/>
            <person name="Cen K."/>
            <person name="Zhan S."/>
            <person name="Wang C."/>
        </authorList>
    </citation>
    <scope>NUCLEOTIDE SEQUENCE [LARGE SCALE GENOMIC DNA]</scope>
    <source>
        <strain evidence="4 5">ARSEF 2679</strain>
    </source>
</reference>
<accession>A0A167LS42</accession>
<name>A0A167LS42_CORFA</name>
<dbReference type="EMBL" id="AZHB01000035">
    <property type="protein sequence ID" value="OAA53433.1"/>
    <property type="molecule type" value="Genomic_DNA"/>
</dbReference>
<dbReference type="Proteomes" id="UP000076744">
    <property type="component" value="Unassembled WGS sequence"/>
</dbReference>
<evidence type="ECO:0000256" key="3">
    <source>
        <dbReference type="SAM" id="MobiDB-lite"/>
    </source>
</evidence>
<dbReference type="RefSeq" id="XP_018700466.1">
    <property type="nucleotide sequence ID" value="XM_018852389.1"/>
</dbReference>
<dbReference type="STRING" id="1081104.A0A167LS42"/>
<dbReference type="PANTHER" id="PTHR43709:SF2">
    <property type="entry name" value="DUF453 DOMAIN PROTEIN (AFU_ORTHOLOGUE AFUA_6G00360)"/>
    <property type="match status" value="1"/>
</dbReference>
<sequence length="421" mass="44094">MRPSTSALAFMRRPRPHTHLPTPFRASYTTITTTTAAHAAAAHAAPGLRSLPAWFVRGGTSNGLVLRSADLPSSRSSWPSILAPAMGSPDPVHARQLDGMGSGASSTSKLIVLSPSTTPDAHVAYTFVQVGIRDGTVDVAGNCGNMSSAVGPAAWDMGYVDRRGLVSTEGDGTRWATTRLLNTNTNKIVEARFRVGGGPRMEYCPTGGYEMDGVPGKQSPVTLSFLDPAGAGTGRGALPTGRPVDELRGGEGATVRASLVDVGNPGVFVEGRSLGLEAPPSPAEVEADARLKRSLEALRRQGAAMMGMDPDTESVPKVVMLFPADGQGADLCCRAMSMGLAHRAVPLTLALCLGAAARTEGTLAWEMLRRRAGRGVEGREAVRIAHPSGMVDVDTTVVDGEIKAAKLLRTARVLMKGEVFY</sequence>
<protein>
    <submittedName>
        <fullName evidence="4">DUF453 domain protein</fullName>
    </submittedName>
</protein>
<gene>
    <name evidence="4" type="ORF">ISF_08786</name>
</gene>
<evidence type="ECO:0000256" key="1">
    <source>
        <dbReference type="ARBA" id="ARBA00007673"/>
    </source>
</evidence>
<dbReference type="GeneID" id="30025078"/>
<dbReference type="SUPFAM" id="SSF54506">
    <property type="entry name" value="Diaminopimelate epimerase-like"/>
    <property type="match status" value="2"/>
</dbReference>
<evidence type="ECO:0000313" key="4">
    <source>
        <dbReference type="EMBL" id="OAA53433.1"/>
    </source>
</evidence>
<feature type="region of interest" description="Disordered" evidence="3">
    <location>
        <begin position="1"/>
        <end position="22"/>
    </location>
</feature>
<proteinExistence type="inferred from homology"/>
<dbReference type="GO" id="GO:0016853">
    <property type="term" value="F:isomerase activity"/>
    <property type="evidence" value="ECO:0007669"/>
    <property type="project" value="UniProtKB-KW"/>
</dbReference>
<dbReference type="Gene3D" id="3.10.310.10">
    <property type="entry name" value="Diaminopimelate Epimerase, Chain A, domain 1"/>
    <property type="match status" value="2"/>
</dbReference>
<dbReference type="InterPro" id="IPR007400">
    <property type="entry name" value="PrpF-like"/>
</dbReference>
<comment type="caution">
    <text evidence="4">The sequence shown here is derived from an EMBL/GenBank/DDBJ whole genome shotgun (WGS) entry which is preliminary data.</text>
</comment>
<comment type="similarity">
    <text evidence="1">Belongs to the PrpF family.</text>
</comment>
<dbReference type="OrthoDB" id="10267539at2759"/>
<keyword evidence="5" id="KW-1185">Reference proteome</keyword>
<dbReference type="Pfam" id="PF04303">
    <property type="entry name" value="PrpF"/>
    <property type="match status" value="1"/>
</dbReference>
<evidence type="ECO:0000313" key="5">
    <source>
        <dbReference type="Proteomes" id="UP000076744"/>
    </source>
</evidence>
<evidence type="ECO:0000256" key="2">
    <source>
        <dbReference type="ARBA" id="ARBA00023235"/>
    </source>
</evidence>